<accession>A0A0C9ZLE8</accession>
<gene>
    <name evidence="1" type="ORF">PISMIDRAFT_682100</name>
</gene>
<evidence type="ECO:0000313" key="2">
    <source>
        <dbReference type="Proteomes" id="UP000054018"/>
    </source>
</evidence>
<dbReference type="Proteomes" id="UP000054018">
    <property type="component" value="Unassembled WGS sequence"/>
</dbReference>
<evidence type="ECO:0000313" key="1">
    <source>
        <dbReference type="EMBL" id="KIK20698.1"/>
    </source>
</evidence>
<reference evidence="2" key="2">
    <citation type="submission" date="2015-01" db="EMBL/GenBank/DDBJ databases">
        <title>Evolutionary Origins and Diversification of the Mycorrhizal Mutualists.</title>
        <authorList>
            <consortium name="DOE Joint Genome Institute"/>
            <consortium name="Mycorrhizal Genomics Consortium"/>
            <person name="Kohler A."/>
            <person name="Kuo A."/>
            <person name="Nagy L.G."/>
            <person name="Floudas D."/>
            <person name="Copeland A."/>
            <person name="Barry K.W."/>
            <person name="Cichocki N."/>
            <person name="Veneault-Fourrey C."/>
            <person name="LaButti K."/>
            <person name="Lindquist E.A."/>
            <person name="Lipzen A."/>
            <person name="Lundell T."/>
            <person name="Morin E."/>
            <person name="Murat C."/>
            <person name="Riley R."/>
            <person name="Ohm R."/>
            <person name="Sun H."/>
            <person name="Tunlid A."/>
            <person name="Henrissat B."/>
            <person name="Grigoriev I.V."/>
            <person name="Hibbett D.S."/>
            <person name="Martin F."/>
        </authorList>
    </citation>
    <scope>NUCLEOTIDE SEQUENCE [LARGE SCALE GENOMIC DNA]</scope>
    <source>
        <strain evidence="2">441</strain>
    </source>
</reference>
<reference evidence="1 2" key="1">
    <citation type="submission" date="2014-04" db="EMBL/GenBank/DDBJ databases">
        <authorList>
            <consortium name="DOE Joint Genome Institute"/>
            <person name="Kuo A."/>
            <person name="Kohler A."/>
            <person name="Costa M.D."/>
            <person name="Nagy L.G."/>
            <person name="Floudas D."/>
            <person name="Copeland A."/>
            <person name="Barry K.W."/>
            <person name="Cichocki N."/>
            <person name="Veneault-Fourrey C."/>
            <person name="LaButti K."/>
            <person name="Lindquist E.A."/>
            <person name="Lipzen A."/>
            <person name="Lundell T."/>
            <person name="Morin E."/>
            <person name="Murat C."/>
            <person name="Sun H."/>
            <person name="Tunlid A."/>
            <person name="Henrissat B."/>
            <person name="Grigoriev I.V."/>
            <person name="Hibbett D.S."/>
            <person name="Martin F."/>
            <person name="Nordberg H.P."/>
            <person name="Cantor M.N."/>
            <person name="Hua S.X."/>
        </authorList>
    </citation>
    <scope>NUCLEOTIDE SEQUENCE [LARGE SCALE GENOMIC DNA]</scope>
    <source>
        <strain evidence="1 2">441</strain>
    </source>
</reference>
<organism evidence="1 2">
    <name type="scientific">Pisolithus microcarpus 441</name>
    <dbReference type="NCBI Taxonomy" id="765257"/>
    <lineage>
        <taxon>Eukaryota</taxon>
        <taxon>Fungi</taxon>
        <taxon>Dikarya</taxon>
        <taxon>Basidiomycota</taxon>
        <taxon>Agaricomycotina</taxon>
        <taxon>Agaricomycetes</taxon>
        <taxon>Agaricomycetidae</taxon>
        <taxon>Boletales</taxon>
        <taxon>Sclerodermatineae</taxon>
        <taxon>Pisolithaceae</taxon>
        <taxon>Pisolithus</taxon>
    </lineage>
</organism>
<name>A0A0C9ZLE8_9AGAM</name>
<proteinExistence type="predicted"/>
<dbReference type="AlphaFoldDB" id="A0A0C9ZLE8"/>
<dbReference type="EMBL" id="KN833760">
    <property type="protein sequence ID" value="KIK20698.1"/>
    <property type="molecule type" value="Genomic_DNA"/>
</dbReference>
<dbReference type="HOGENOM" id="CLU_2672032_0_0_1"/>
<sequence length="75" mass="8311">MTLIQCAEILRTSLMTSPPKPWPWCQGGPLDNKFDSSVIFGKTWVRNRAGWTGMASSLVSSVLQTKICATRLLVK</sequence>
<keyword evidence="2" id="KW-1185">Reference proteome</keyword>
<protein>
    <submittedName>
        <fullName evidence="1">Uncharacterized protein</fullName>
    </submittedName>
</protein>